<dbReference type="AlphaFoldDB" id="A0A9X3D5E2"/>
<accession>A0A9X3D5E2</accession>
<reference evidence="1" key="1">
    <citation type="submission" date="2022-10" db="EMBL/GenBank/DDBJ databases">
        <title>WGS of marine actinomycetes from Thailand.</title>
        <authorList>
            <person name="Thawai C."/>
        </authorList>
    </citation>
    <scope>NUCLEOTIDE SEQUENCE</scope>
    <source>
        <strain evidence="1">SW21</strain>
    </source>
</reference>
<organism evidence="1 2">
    <name type="scientific">Gordonia aquimaris</name>
    <dbReference type="NCBI Taxonomy" id="2984863"/>
    <lineage>
        <taxon>Bacteria</taxon>
        <taxon>Bacillati</taxon>
        <taxon>Actinomycetota</taxon>
        <taxon>Actinomycetes</taxon>
        <taxon>Mycobacteriales</taxon>
        <taxon>Gordoniaceae</taxon>
        <taxon>Gordonia</taxon>
    </lineage>
</organism>
<evidence type="ECO:0000313" key="1">
    <source>
        <dbReference type="EMBL" id="MCX2965394.1"/>
    </source>
</evidence>
<dbReference type="Proteomes" id="UP001143347">
    <property type="component" value="Unassembled WGS sequence"/>
</dbReference>
<gene>
    <name evidence="1" type="ORF">OSB52_14955</name>
</gene>
<dbReference type="RefSeq" id="WP_266062539.1">
    <property type="nucleotide sequence ID" value="NZ_JAPKFM010000015.1"/>
</dbReference>
<comment type="caution">
    <text evidence="1">The sequence shown here is derived from an EMBL/GenBank/DDBJ whole genome shotgun (WGS) entry which is preliminary data.</text>
</comment>
<sequence>MIREYRLADSVAMYVPVLFDNNDNALQFTVWQQDYVMVFAIQLPVSITPSKGMLFFAAKPSVLQKPVRANRIHHPTIAAAV</sequence>
<name>A0A9X3D5E2_9ACTN</name>
<proteinExistence type="predicted"/>
<keyword evidence="2" id="KW-1185">Reference proteome</keyword>
<evidence type="ECO:0000313" key="2">
    <source>
        <dbReference type="Proteomes" id="UP001143347"/>
    </source>
</evidence>
<dbReference type="EMBL" id="JAPKFM010000015">
    <property type="protein sequence ID" value="MCX2965394.1"/>
    <property type="molecule type" value="Genomic_DNA"/>
</dbReference>
<protein>
    <submittedName>
        <fullName evidence="1">Uncharacterized protein</fullName>
    </submittedName>
</protein>